<dbReference type="GO" id="GO:0005634">
    <property type="term" value="C:nucleus"/>
    <property type="evidence" value="ECO:0007669"/>
    <property type="project" value="TreeGrafter"/>
</dbReference>
<evidence type="ECO:0000313" key="6">
    <source>
        <dbReference type="EMBL" id="TMW58099.1"/>
    </source>
</evidence>
<feature type="compositionally biased region" description="Polar residues" evidence="3">
    <location>
        <begin position="581"/>
        <end position="592"/>
    </location>
</feature>
<sequence>MRHRVASYQSAICPTAFDQLAVPHPPFEALAVMSSTSRDSLCLDTTQLATDGALALTPTNIMTRNPSCVNSGYYAVGVCKSVPNTKPRSPSLEYLAQLTMDIAVTHETKTGKCYAMTVHHRATKASWRHCHPFNVYRRFQSRLLSLMEQGHFCLAECPWLYSYIQRSFPKPLLFRFHTDRVMEARRAALASTLSTLQAALLDPANQSCSVLTETVATEFVSFLYGEGTGGTRPWELSSPTGAKTFKLSTSLSLSTDDDEENQSERESAESISTEPEEITVQPNTTACCAMCAIHECHSQEQVMASWRRSRASLVPTKGRCSSVDTTVLSQADETPRESFVLTSTPNQMPTTPPLTPSSPPRRRHTALLPSGSLEMLQLLRARVRSTSAAAAAIPFPPLRRRVKRDVERETTPPTTAQWTDEEDELLRRGVSQHGAKRWKVIAQVFPHRSDKQCNQRWNELQNFNTAIKRPWTTDEDMRMAMLVRKHGAQKWAVIASSMPGRNGKQCRERWHNQLHPGIKKEAWTPKEDATIVALQAEHGNAWARIAEALPGRTDNAVKNRWNSRLFQERADFRSKRRRTLSSKPKTAHCSTLKTKEKLHRSGSKKKPKPKATLRHVQLPTSSETKSVKEETQQSRSPDAVDAVELEPSLPSTEEAMEPNAVMIPEPTTAIFDEALADAIGASDQVFQDFLQDNHSWSGMSPLTLSASPSFVHEDAQMSLASTFVDDLDVEL</sequence>
<evidence type="ECO:0000259" key="5">
    <source>
        <dbReference type="PROSITE" id="PS51294"/>
    </source>
</evidence>
<dbReference type="GO" id="GO:0000278">
    <property type="term" value="P:mitotic cell cycle"/>
    <property type="evidence" value="ECO:0007669"/>
    <property type="project" value="TreeGrafter"/>
</dbReference>
<feature type="domain" description="Myb-like" evidence="4">
    <location>
        <begin position="468"/>
        <end position="514"/>
    </location>
</feature>
<dbReference type="FunFam" id="1.10.10.60:FF:000010">
    <property type="entry name" value="Transcriptional activator Myb isoform A"/>
    <property type="match status" value="1"/>
</dbReference>
<evidence type="ECO:0000256" key="3">
    <source>
        <dbReference type="SAM" id="MobiDB-lite"/>
    </source>
</evidence>
<dbReference type="CDD" id="cd00167">
    <property type="entry name" value="SANT"/>
    <property type="match status" value="3"/>
</dbReference>
<dbReference type="OrthoDB" id="2143914at2759"/>
<feature type="domain" description="HTH myb-type" evidence="5">
    <location>
        <begin position="515"/>
        <end position="569"/>
    </location>
</feature>
<feature type="domain" description="Myb-like" evidence="4">
    <location>
        <begin position="418"/>
        <end position="461"/>
    </location>
</feature>
<organism evidence="6 7">
    <name type="scientific">Pythium oligandrum</name>
    <name type="common">Mycoparasitic fungus</name>
    <dbReference type="NCBI Taxonomy" id="41045"/>
    <lineage>
        <taxon>Eukaryota</taxon>
        <taxon>Sar</taxon>
        <taxon>Stramenopiles</taxon>
        <taxon>Oomycota</taxon>
        <taxon>Peronosporomycetes</taxon>
        <taxon>Pythiales</taxon>
        <taxon>Pythiaceae</taxon>
        <taxon>Pythium</taxon>
    </lineage>
</organism>
<feature type="domain" description="HTH myb-type" evidence="5">
    <location>
        <begin position="468"/>
        <end position="514"/>
    </location>
</feature>
<dbReference type="PANTHER" id="PTHR45614">
    <property type="entry name" value="MYB PROTEIN-RELATED"/>
    <property type="match status" value="1"/>
</dbReference>
<dbReference type="SUPFAM" id="SSF46689">
    <property type="entry name" value="Homeodomain-like"/>
    <property type="match status" value="2"/>
</dbReference>
<dbReference type="Proteomes" id="UP000794436">
    <property type="component" value="Unassembled WGS sequence"/>
</dbReference>
<name>A0A8K1C7X5_PYTOL</name>
<accession>A0A8K1C7X5</accession>
<comment type="caution">
    <text evidence="6">The sequence shown here is derived from an EMBL/GenBank/DDBJ whole genome shotgun (WGS) entry which is preliminary data.</text>
</comment>
<dbReference type="GO" id="GO:0045944">
    <property type="term" value="P:positive regulation of transcription by RNA polymerase II"/>
    <property type="evidence" value="ECO:0007669"/>
    <property type="project" value="TreeGrafter"/>
</dbReference>
<dbReference type="Gene3D" id="1.10.10.60">
    <property type="entry name" value="Homeodomain-like"/>
    <property type="match status" value="3"/>
</dbReference>
<dbReference type="PANTHER" id="PTHR45614:SF274">
    <property type="entry name" value="MYB-LIKE DNA-BINDING PROTEIN"/>
    <property type="match status" value="1"/>
</dbReference>
<feature type="region of interest" description="Disordered" evidence="3">
    <location>
        <begin position="325"/>
        <end position="362"/>
    </location>
</feature>
<dbReference type="InterPro" id="IPR017930">
    <property type="entry name" value="Myb_dom"/>
</dbReference>
<dbReference type="InterPro" id="IPR001005">
    <property type="entry name" value="SANT/Myb"/>
</dbReference>
<evidence type="ECO:0000256" key="2">
    <source>
        <dbReference type="ARBA" id="ARBA00023125"/>
    </source>
</evidence>
<feature type="region of interest" description="Disordered" evidence="3">
    <location>
        <begin position="249"/>
        <end position="279"/>
    </location>
</feature>
<dbReference type="GO" id="GO:0000981">
    <property type="term" value="F:DNA-binding transcription factor activity, RNA polymerase II-specific"/>
    <property type="evidence" value="ECO:0007669"/>
    <property type="project" value="TreeGrafter"/>
</dbReference>
<keyword evidence="2" id="KW-0238">DNA-binding</keyword>
<dbReference type="EMBL" id="SPLM01000112">
    <property type="protein sequence ID" value="TMW58099.1"/>
    <property type="molecule type" value="Genomic_DNA"/>
</dbReference>
<dbReference type="InterPro" id="IPR050560">
    <property type="entry name" value="MYB_TF"/>
</dbReference>
<evidence type="ECO:0000313" key="7">
    <source>
        <dbReference type="Proteomes" id="UP000794436"/>
    </source>
</evidence>
<dbReference type="PROSITE" id="PS50090">
    <property type="entry name" value="MYB_LIKE"/>
    <property type="match status" value="3"/>
</dbReference>
<protein>
    <submittedName>
        <fullName evidence="6">Uncharacterized protein</fullName>
    </submittedName>
</protein>
<dbReference type="Pfam" id="PF00249">
    <property type="entry name" value="Myb_DNA-binding"/>
    <property type="match status" value="3"/>
</dbReference>
<dbReference type="GO" id="GO:0000978">
    <property type="term" value="F:RNA polymerase II cis-regulatory region sequence-specific DNA binding"/>
    <property type="evidence" value="ECO:0007669"/>
    <property type="project" value="TreeGrafter"/>
</dbReference>
<dbReference type="AlphaFoldDB" id="A0A8K1C7X5"/>
<proteinExistence type="predicted"/>
<feature type="compositionally biased region" description="Basic residues" evidence="3">
    <location>
        <begin position="596"/>
        <end position="613"/>
    </location>
</feature>
<dbReference type="PROSITE" id="PS51294">
    <property type="entry name" value="HTH_MYB"/>
    <property type="match status" value="3"/>
</dbReference>
<gene>
    <name evidence="6" type="ORF">Poli38472_011687</name>
</gene>
<reference evidence="6" key="1">
    <citation type="submission" date="2019-03" db="EMBL/GenBank/DDBJ databases">
        <title>Long read genome sequence of the mycoparasitic Pythium oligandrum ATCC 38472 isolated from sugarbeet rhizosphere.</title>
        <authorList>
            <person name="Gaulin E."/>
        </authorList>
    </citation>
    <scope>NUCLEOTIDE SEQUENCE</scope>
    <source>
        <strain evidence="6">ATCC 38472_TT</strain>
    </source>
</reference>
<feature type="domain" description="HTH myb-type" evidence="5">
    <location>
        <begin position="418"/>
        <end position="465"/>
    </location>
</feature>
<dbReference type="InterPro" id="IPR009057">
    <property type="entry name" value="Homeodomain-like_sf"/>
</dbReference>
<feature type="region of interest" description="Disordered" evidence="3">
    <location>
        <begin position="574"/>
        <end position="641"/>
    </location>
</feature>
<keyword evidence="1" id="KW-0677">Repeat</keyword>
<evidence type="ECO:0000256" key="1">
    <source>
        <dbReference type="ARBA" id="ARBA00022737"/>
    </source>
</evidence>
<feature type="compositionally biased region" description="Pro residues" evidence="3">
    <location>
        <begin position="350"/>
        <end position="359"/>
    </location>
</feature>
<keyword evidence="7" id="KW-1185">Reference proteome</keyword>
<feature type="domain" description="Myb-like" evidence="4">
    <location>
        <begin position="515"/>
        <end position="565"/>
    </location>
</feature>
<evidence type="ECO:0000259" key="4">
    <source>
        <dbReference type="PROSITE" id="PS50090"/>
    </source>
</evidence>
<dbReference type="SMART" id="SM00717">
    <property type="entry name" value="SANT"/>
    <property type="match status" value="3"/>
</dbReference>